<keyword evidence="2" id="KW-0597">Phosphoprotein</keyword>
<dbReference type="GO" id="GO:0044550">
    <property type="term" value="P:secondary metabolite biosynthetic process"/>
    <property type="evidence" value="ECO:0007669"/>
    <property type="project" value="TreeGrafter"/>
</dbReference>
<feature type="active site" description="Proton donor; for dehydratase activity" evidence="8">
    <location>
        <position position="1090"/>
    </location>
</feature>
<dbReference type="Pfam" id="PF08659">
    <property type="entry name" value="KR"/>
    <property type="match status" value="1"/>
</dbReference>
<dbReference type="InterPro" id="IPR016035">
    <property type="entry name" value="Acyl_Trfase/lysoPLipase"/>
</dbReference>
<dbReference type="Gene3D" id="3.90.180.10">
    <property type="entry name" value="Medium-chain alcohol dehydrogenases, catalytic domain"/>
    <property type="match status" value="1"/>
</dbReference>
<protein>
    <submittedName>
        <fullName evidence="12">KR domain-containing protein</fullName>
    </submittedName>
</protein>
<dbReference type="Gene3D" id="3.40.50.720">
    <property type="entry name" value="NAD(P)-binding Rossmann-like Domain"/>
    <property type="match status" value="2"/>
</dbReference>
<evidence type="ECO:0000256" key="7">
    <source>
        <dbReference type="ARBA" id="ARBA00023315"/>
    </source>
</evidence>
<dbReference type="GO" id="GO:0004312">
    <property type="term" value="F:fatty acid synthase activity"/>
    <property type="evidence" value="ECO:0007669"/>
    <property type="project" value="TreeGrafter"/>
</dbReference>
<dbReference type="SMART" id="SM00826">
    <property type="entry name" value="PKS_DH"/>
    <property type="match status" value="1"/>
</dbReference>
<feature type="region of interest" description="C-terminal hotdog fold" evidence="8">
    <location>
        <begin position="1028"/>
        <end position="1181"/>
    </location>
</feature>
<dbReference type="SMART" id="SM00829">
    <property type="entry name" value="PKS_ER"/>
    <property type="match status" value="1"/>
</dbReference>
<comment type="caution">
    <text evidence="12">The sequence shown here is derived from an EMBL/GenBank/DDBJ whole genome shotgun (WGS) entry which is preliminary data.</text>
</comment>
<evidence type="ECO:0000313" key="12">
    <source>
        <dbReference type="EMBL" id="KAJ4857970.1"/>
    </source>
</evidence>
<dbReference type="GO" id="GO:0006633">
    <property type="term" value="P:fatty acid biosynthetic process"/>
    <property type="evidence" value="ECO:0007669"/>
    <property type="project" value="TreeGrafter"/>
</dbReference>
<keyword evidence="7" id="KW-0012">Acyltransferase</keyword>
<feature type="active site" description="Proton acceptor; for dehydratase activity" evidence="8">
    <location>
        <position position="898"/>
    </location>
</feature>
<accession>A0A9W9BCS2</accession>
<evidence type="ECO:0000259" key="11">
    <source>
        <dbReference type="PROSITE" id="PS52019"/>
    </source>
</evidence>
<proteinExistence type="predicted"/>
<keyword evidence="5" id="KW-0560">Oxidoreductase</keyword>
<dbReference type="InterPro" id="IPR050091">
    <property type="entry name" value="PKS_NRPS_Biosynth_Enz"/>
</dbReference>
<evidence type="ECO:0000256" key="5">
    <source>
        <dbReference type="ARBA" id="ARBA00023002"/>
    </source>
</evidence>
<dbReference type="EMBL" id="JAOPEN010000005">
    <property type="protein sequence ID" value="KAJ4857970.1"/>
    <property type="molecule type" value="Genomic_DNA"/>
</dbReference>
<dbReference type="SMART" id="SM00822">
    <property type="entry name" value="PKS_KR"/>
    <property type="match status" value="1"/>
</dbReference>
<dbReference type="PANTHER" id="PTHR43775">
    <property type="entry name" value="FATTY ACID SYNTHASE"/>
    <property type="match status" value="1"/>
</dbReference>
<feature type="domain" description="Carrier" evidence="9">
    <location>
        <begin position="2166"/>
        <end position="2241"/>
    </location>
</feature>
<dbReference type="InterPro" id="IPR009081">
    <property type="entry name" value="PP-bd_ACP"/>
</dbReference>
<dbReference type="SUPFAM" id="SSF52151">
    <property type="entry name" value="FabD/lysophospholipase-like"/>
    <property type="match status" value="1"/>
</dbReference>
<dbReference type="InterPro" id="IPR014030">
    <property type="entry name" value="Ketoacyl_synth_N"/>
</dbReference>
<dbReference type="SUPFAM" id="SSF53901">
    <property type="entry name" value="Thiolase-like"/>
    <property type="match status" value="1"/>
</dbReference>
<dbReference type="PROSITE" id="PS52004">
    <property type="entry name" value="KS3_2"/>
    <property type="match status" value="1"/>
</dbReference>
<dbReference type="SMART" id="SM00825">
    <property type="entry name" value="PKS_KS"/>
    <property type="match status" value="1"/>
</dbReference>
<dbReference type="Pfam" id="PF21089">
    <property type="entry name" value="PKS_DH_N"/>
    <property type="match status" value="1"/>
</dbReference>
<dbReference type="Proteomes" id="UP001140511">
    <property type="component" value="Unassembled WGS sequence"/>
</dbReference>
<dbReference type="InterPro" id="IPR013968">
    <property type="entry name" value="PKS_KR"/>
</dbReference>
<reference evidence="12" key="1">
    <citation type="submission" date="2022-09" db="EMBL/GenBank/DDBJ databases">
        <title>Chromosome-level assembly of Trichoderma breve T069, a fungus used in development of biopesticide product.</title>
        <authorList>
            <person name="Lin R."/>
            <person name="Liu T."/>
        </authorList>
    </citation>
    <scope>NUCLEOTIDE SEQUENCE</scope>
    <source>
        <strain evidence="12">T069</strain>
    </source>
</reference>
<dbReference type="InterPro" id="IPR042104">
    <property type="entry name" value="PKS_dehydratase_sf"/>
</dbReference>
<dbReference type="InterPro" id="IPR057326">
    <property type="entry name" value="KR_dom"/>
</dbReference>
<evidence type="ECO:0000256" key="3">
    <source>
        <dbReference type="ARBA" id="ARBA00022679"/>
    </source>
</evidence>
<evidence type="ECO:0000256" key="8">
    <source>
        <dbReference type="PROSITE-ProRule" id="PRU01363"/>
    </source>
</evidence>
<dbReference type="InterPro" id="IPR006162">
    <property type="entry name" value="Ppantetheine_attach_site"/>
</dbReference>
<dbReference type="Gene3D" id="3.10.129.110">
    <property type="entry name" value="Polyketide synthase dehydratase"/>
    <property type="match status" value="1"/>
</dbReference>
<dbReference type="Pfam" id="PF16197">
    <property type="entry name" value="KAsynt_C_assoc"/>
    <property type="match status" value="1"/>
</dbReference>
<dbReference type="CDD" id="cd00833">
    <property type="entry name" value="PKS"/>
    <property type="match status" value="1"/>
</dbReference>
<dbReference type="InterPro" id="IPR036291">
    <property type="entry name" value="NAD(P)-bd_dom_sf"/>
</dbReference>
<dbReference type="GeneID" id="80870765"/>
<dbReference type="InterPro" id="IPR014043">
    <property type="entry name" value="Acyl_transferase_dom"/>
</dbReference>
<dbReference type="Gene3D" id="3.40.366.10">
    <property type="entry name" value="Malonyl-Coenzyme A Acyl Carrier Protein, domain 2"/>
    <property type="match status" value="1"/>
</dbReference>
<keyword evidence="4" id="KW-0521">NADP</keyword>
<dbReference type="RefSeq" id="XP_056027026.1">
    <property type="nucleotide sequence ID" value="XM_056176077.1"/>
</dbReference>
<keyword evidence="3" id="KW-0808">Transferase</keyword>
<feature type="domain" description="PKS/mFAS DH" evidence="11">
    <location>
        <begin position="866"/>
        <end position="1181"/>
    </location>
</feature>
<dbReference type="InterPro" id="IPR016039">
    <property type="entry name" value="Thiolase-like"/>
</dbReference>
<evidence type="ECO:0000256" key="6">
    <source>
        <dbReference type="ARBA" id="ARBA00023268"/>
    </source>
</evidence>
<dbReference type="PROSITE" id="PS50075">
    <property type="entry name" value="CARRIER"/>
    <property type="match status" value="1"/>
</dbReference>
<dbReference type="CDD" id="cd05195">
    <property type="entry name" value="enoyl_red"/>
    <property type="match status" value="1"/>
</dbReference>
<dbReference type="GO" id="GO:0016491">
    <property type="term" value="F:oxidoreductase activity"/>
    <property type="evidence" value="ECO:0007669"/>
    <property type="project" value="UniProtKB-KW"/>
</dbReference>
<dbReference type="InterPro" id="IPR020807">
    <property type="entry name" value="PKS_DH"/>
</dbReference>
<dbReference type="InterPro" id="IPR014031">
    <property type="entry name" value="Ketoacyl_synth_C"/>
</dbReference>
<dbReference type="InterPro" id="IPR032821">
    <property type="entry name" value="PKS_assoc"/>
</dbReference>
<evidence type="ECO:0000256" key="2">
    <source>
        <dbReference type="ARBA" id="ARBA00022553"/>
    </source>
</evidence>
<sequence length="2247" mass="242365">MATAGNDGTSVAITGLSCRFPGDGDNPSNYWKLVSEGKSAWSMIPKERFNGDAFWAGGKKGHGSITKSGHFLKHDVSHFDANFFNISALEANAMDPQHRLALEVVYEALESAGYSVKDLAGTRTGVFMGHFTSDYKELVISDTDGIPPFALDTACSSSLVAFHLACQSLRTGESDIAIVGGTNVLLNPDMFVAFSGQGFLSPDGKCKSFDASGDGYGRGEGVAAIVLKRVDDAIVALDPLRAIIRATGSNQDGHTKSLTLPSADAQEALIRDVYRLAKLDFDQTGYVEAHGTGTQAGDTTETLALSRTIAKGRSSKNKLVVGSVKANIGHLEAASGLAGVIKSVLMLEHGVIPPNIHFHNPNPKIDFENWNIQIPTQLMKWPSQGTRRISINSFGYGGTNAHAILDDAYSEEEEEDDECNSQPNTPRIYIDELHDDDSQAEKYLADLAYTLSDKRSRLQWKTFALASSLDELADVLESADGGRIEVMSSSVPRLGFVFTGQGAQWATMGMALMAFPEFSASIEAADVFLKKTLGCPWSARAELSRGKGTSRLGLALYSQTLCTVLQVALVDLLRKWDVVPDAVVGHSSGEIGAAYCAGYLSREDAWRIAYCRGVVCSNMKTAAPDLEGAMMAVGASPDTCSAFIERDAAAIISLQAALQEENIFARKLLVDTAYHSKHMKLVAEQYAKAIAAIQPRPNTTTGGDAACKMYSSVTESEITYKDLGPDYWVRNLVSPVKFATAIQNLMRPDAEARSSGTDAVDILVEIGPHTALRGPATQSIQALGVNNKPYMSAVVRNESAVETTLNLIGMLIAYGRPVELASLNGTVTGKNKILVDLPSYPWNHAQQYWSESRLARGRKDRPVSASSLLGSPVPSFLEGERVWRGFLRLSEEPWMADHNIQDSVLYPGAGFLAMAIEAALQGADITRKVKGLSLRDIEFLSAMLVPEDEELEHTITLRPHLLVTNSSEELWNDFVICSSPDRKSLVRNCRGLIRVCYDDSGVENLITEKEAQEDPGLLRYKQASTSCKEEQHPAEFYQTLTDLGYNYGLTFANITEVSVGDGQSRGSVTIPSVGLHDTQRPHVIHPATLDAMFHLAFAAANSNHLSKLTVPMVPKSMDEMYISTDIPYLAQTKLKGYSKARKLGSRRLLKATIGIVDEEEQRSVLEISGLHCTEIAQTSAAQKTAVLARKMCSKLVWRPSINFITNEDIQRIVSISTERSTQTSNYQQLSEFINIIHHTTPTMRIVELAQESSTFAQDKTLLEDVLQRANYTTFGYDGKTKSGPGDSSPAAEGVTLQADQNLFQEHARTADLVVCSAISSAPSNIANNARLLLKEDGRVCAIEAPEQVATAKSVLQEAGFTNFFQFGGSASGEPVFLVGSLESSENIAGAGLKEKDIVLIQPANANESVTAAAEQLKRTLSALGYGASIHTWGIDNVSALKNKDCVALLEAQSAVLESLAEKDFYAVQKLITQCKSLLWIDALDDARKGLINGLTRVVRNEIPGSQLQTLHVSSASLSQPKRLSHLICQVLGSKTSDNEFTVENDMIYTSRVVIDEELSAEIDEAQQAGADATSHVPLASIDAPLSLTMTSTGTVCFKRDSVPTADLEGDEVEINVKASTISSNHLFSDSDEPLIFEAAGVIVRVGSSVTKFQPGDSVVTYSLGLAGQTLQRTKADFCHLLPSGYTFTEAISGAAAHAAAWYALDRITRIQSGQSILIHAAAEDVGQAAIQIARNYNVEIYATIKEEGERELLCDAYDVPSDHIFNLQDSHAVDSIKQMTNGGGIDIILGSPRNAAHRQTSQCLAAFGTFVEIGLLDSSYSKVLDATFVPQDTTFSSFSLSHIARKSPQLMTQIIAAVFELHSKGITKPIASSKVFSASEVESAVQYAQTEGQDKTIILSWNDDDSVPLMGSGERQPIDLNLRSDACYILVGGLGGLGRSLAIMLAENGARKLCFLSRSGAASASANDLISDLEELGVQVRCLQCDVSEISALKNALDVCSAELGPVQGVIQCAMVLRDTLFTNMSYIQWQESTLPKVQGTQNLHKALPDVDFFVALSSFAGTFGNRGQSNYAAGCAYQDALALQRRDEGKKATTLDVGLMRDIGVLAENGMTDNLKEWEEPYGVREGELRNLVKLAIAGRLPAQVLTGLATGGSAVVAGIPPPFYLSDAKFSIMATTDLEKIEAEDVDTSRALHSYGLDSLVAIEIVDWALKEVEARVSVFDIMAAVPITATASKIANASALCSKE</sequence>
<evidence type="ECO:0000313" key="13">
    <source>
        <dbReference type="Proteomes" id="UP001140511"/>
    </source>
</evidence>
<evidence type="ECO:0000256" key="4">
    <source>
        <dbReference type="ARBA" id="ARBA00022857"/>
    </source>
</evidence>
<keyword evidence="1" id="KW-0596">Phosphopantetheine</keyword>
<dbReference type="Pfam" id="PF00109">
    <property type="entry name" value="ketoacyl-synt"/>
    <property type="match status" value="2"/>
</dbReference>
<dbReference type="SUPFAM" id="SSF51735">
    <property type="entry name" value="NAD(P)-binding Rossmann-fold domains"/>
    <property type="match status" value="2"/>
</dbReference>
<keyword evidence="13" id="KW-1185">Reference proteome</keyword>
<organism evidence="12 13">
    <name type="scientific">Trichoderma breve</name>
    <dbReference type="NCBI Taxonomy" id="2034170"/>
    <lineage>
        <taxon>Eukaryota</taxon>
        <taxon>Fungi</taxon>
        <taxon>Dikarya</taxon>
        <taxon>Ascomycota</taxon>
        <taxon>Pezizomycotina</taxon>
        <taxon>Sordariomycetes</taxon>
        <taxon>Hypocreomycetidae</taxon>
        <taxon>Hypocreales</taxon>
        <taxon>Hypocreaceae</taxon>
        <taxon>Trichoderma</taxon>
    </lineage>
</organism>
<dbReference type="Gene3D" id="3.40.47.10">
    <property type="match status" value="2"/>
</dbReference>
<dbReference type="InterPro" id="IPR011032">
    <property type="entry name" value="GroES-like_sf"/>
</dbReference>
<dbReference type="PROSITE" id="PS00012">
    <property type="entry name" value="PHOSPHOPANTETHEINE"/>
    <property type="match status" value="1"/>
</dbReference>
<feature type="domain" description="Ketosynthase family 3 (KS3)" evidence="10">
    <location>
        <begin position="8"/>
        <end position="407"/>
    </location>
</feature>
<dbReference type="Pfam" id="PF00698">
    <property type="entry name" value="Acyl_transf_1"/>
    <property type="match status" value="1"/>
</dbReference>
<dbReference type="SMART" id="SM00827">
    <property type="entry name" value="PKS_AT"/>
    <property type="match status" value="1"/>
</dbReference>
<dbReference type="InterPro" id="IPR020843">
    <property type="entry name" value="ER"/>
</dbReference>
<dbReference type="InterPro" id="IPR049551">
    <property type="entry name" value="PKS_DH_C"/>
</dbReference>
<keyword evidence="6" id="KW-0511">Multifunctional enzyme</keyword>
<dbReference type="SUPFAM" id="SSF50129">
    <property type="entry name" value="GroES-like"/>
    <property type="match status" value="1"/>
</dbReference>
<dbReference type="Pfam" id="PF14765">
    <property type="entry name" value="PS-DH"/>
    <property type="match status" value="1"/>
</dbReference>
<dbReference type="InterPro" id="IPR001227">
    <property type="entry name" value="Ac_transferase_dom_sf"/>
</dbReference>
<dbReference type="InterPro" id="IPR049552">
    <property type="entry name" value="PKS_DH_N"/>
</dbReference>
<gene>
    <name evidence="12" type="ORF">T069G_08867</name>
</gene>
<feature type="region of interest" description="N-terminal hotdog fold" evidence="8">
    <location>
        <begin position="866"/>
        <end position="1000"/>
    </location>
</feature>
<dbReference type="InterPro" id="IPR049900">
    <property type="entry name" value="PKS_mFAS_DH"/>
</dbReference>
<evidence type="ECO:0000259" key="9">
    <source>
        <dbReference type="PROSITE" id="PS50075"/>
    </source>
</evidence>
<dbReference type="SUPFAM" id="SSF47336">
    <property type="entry name" value="ACP-like"/>
    <property type="match status" value="1"/>
</dbReference>
<dbReference type="Pfam" id="PF02801">
    <property type="entry name" value="Ketoacyl-synt_C"/>
    <property type="match status" value="1"/>
</dbReference>
<dbReference type="PROSITE" id="PS52019">
    <property type="entry name" value="PKS_MFAS_DH"/>
    <property type="match status" value="1"/>
</dbReference>
<dbReference type="InterPro" id="IPR036736">
    <property type="entry name" value="ACP-like_sf"/>
</dbReference>
<name>A0A9W9BCS2_9HYPO</name>
<dbReference type="InterPro" id="IPR013149">
    <property type="entry name" value="ADH-like_C"/>
</dbReference>
<dbReference type="PANTHER" id="PTHR43775:SF29">
    <property type="entry name" value="ASPERFURANONE POLYKETIDE SYNTHASE AFOG-RELATED"/>
    <property type="match status" value="1"/>
</dbReference>
<dbReference type="InterPro" id="IPR020841">
    <property type="entry name" value="PKS_Beta-ketoAc_synthase_dom"/>
</dbReference>
<evidence type="ECO:0000259" key="10">
    <source>
        <dbReference type="PROSITE" id="PS52004"/>
    </source>
</evidence>
<evidence type="ECO:0000256" key="1">
    <source>
        <dbReference type="ARBA" id="ARBA00022450"/>
    </source>
</evidence>
<dbReference type="Pfam" id="PF00107">
    <property type="entry name" value="ADH_zinc_N"/>
    <property type="match status" value="1"/>
</dbReference>